<feature type="region of interest" description="Disordered" evidence="1">
    <location>
        <begin position="1"/>
        <end position="22"/>
    </location>
</feature>
<feature type="compositionally biased region" description="Polar residues" evidence="1">
    <location>
        <begin position="1"/>
        <end position="15"/>
    </location>
</feature>
<proteinExistence type="predicted"/>
<protein>
    <submittedName>
        <fullName evidence="2 4">Uncharacterized protein</fullName>
    </submittedName>
</protein>
<name>A0A0R3U5V0_MESCO</name>
<feature type="region of interest" description="Disordered" evidence="1">
    <location>
        <begin position="73"/>
        <end position="92"/>
    </location>
</feature>
<reference evidence="2 3" key="2">
    <citation type="submission" date="2018-10" db="EMBL/GenBank/DDBJ databases">
        <authorList>
            <consortium name="Pathogen Informatics"/>
        </authorList>
    </citation>
    <scope>NUCLEOTIDE SEQUENCE [LARGE SCALE GENOMIC DNA]</scope>
</reference>
<gene>
    <name evidence="2" type="ORF">MCOS_LOCUS2115</name>
</gene>
<dbReference type="EMBL" id="UXSR01000320">
    <property type="protein sequence ID" value="VDD76112.1"/>
    <property type="molecule type" value="Genomic_DNA"/>
</dbReference>
<reference evidence="4" key="1">
    <citation type="submission" date="2017-02" db="UniProtKB">
        <authorList>
            <consortium name="WormBaseParasite"/>
        </authorList>
    </citation>
    <scope>IDENTIFICATION</scope>
</reference>
<dbReference type="Proteomes" id="UP000267029">
    <property type="component" value="Unassembled WGS sequence"/>
</dbReference>
<accession>A0A0R3U5V0</accession>
<evidence type="ECO:0000313" key="3">
    <source>
        <dbReference type="Proteomes" id="UP000267029"/>
    </source>
</evidence>
<organism evidence="4">
    <name type="scientific">Mesocestoides corti</name>
    <name type="common">Flatworm</name>
    <dbReference type="NCBI Taxonomy" id="53468"/>
    <lineage>
        <taxon>Eukaryota</taxon>
        <taxon>Metazoa</taxon>
        <taxon>Spiralia</taxon>
        <taxon>Lophotrochozoa</taxon>
        <taxon>Platyhelminthes</taxon>
        <taxon>Cestoda</taxon>
        <taxon>Eucestoda</taxon>
        <taxon>Cyclophyllidea</taxon>
        <taxon>Mesocestoididae</taxon>
        <taxon>Mesocestoides</taxon>
    </lineage>
</organism>
<evidence type="ECO:0000256" key="1">
    <source>
        <dbReference type="SAM" id="MobiDB-lite"/>
    </source>
</evidence>
<evidence type="ECO:0000313" key="4">
    <source>
        <dbReference type="WBParaSite" id="MCOS_0000211401-mRNA-1"/>
    </source>
</evidence>
<keyword evidence="3" id="KW-1185">Reference proteome</keyword>
<evidence type="ECO:0000313" key="2">
    <source>
        <dbReference type="EMBL" id="VDD76112.1"/>
    </source>
</evidence>
<dbReference type="WBParaSite" id="MCOS_0000211401-mRNA-1">
    <property type="protein sequence ID" value="MCOS_0000211401-mRNA-1"/>
    <property type="gene ID" value="MCOS_0000211401"/>
</dbReference>
<dbReference type="AlphaFoldDB" id="A0A0R3U5V0"/>
<sequence>MTANSQLQARSNASSIWAGKGETTADEWPLDRPYDTLMRAVQCGACVRVAARSRYDKGEKVFAMVTLTTPNLIQPPTNPPTHPLTRSQILLP</sequence>